<dbReference type="PROSITE" id="PS51375">
    <property type="entry name" value="PPR"/>
    <property type="match status" value="4"/>
</dbReference>
<dbReference type="FunFam" id="1.25.40.10:FF:000348">
    <property type="entry name" value="Pentatricopeptide repeat-containing protein chloroplastic"/>
    <property type="match status" value="1"/>
</dbReference>
<dbReference type="Pfam" id="PF01535">
    <property type="entry name" value="PPR"/>
    <property type="match status" value="5"/>
</dbReference>
<dbReference type="GO" id="GO:0009451">
    <property type="term" value="P:RNA modification"/>
    <property type="evidence" value="ECO:0007669"/>
    <property type="project" value="InterPro"/>
</dbReference>
<protein>
    <recommendedName>
        <fullName evidence="4">DYW domain-containing protein</fullName>
    </recommendedName>
</protein>
<evidence type="ECO:0000313" key="6">
    <source>
        <dbReference type="Proteomes" id="UP001154282"/>
    </source>
</evidence>
<dbReference type="AlphaFoldDB" id="A0AAV0GR03"/>
<keyword evidence="2" id="KW-0677">Repeat</keyword>
<dbReference type="InterPro" id="IPR032867">
    <property type="entry name" value="DYW_dom"/>
</dbReference>
<proteinExistence type="inferred from homology"/>
<sequence>MHQRLCSTAALPKSKPNPVLLSALNPSRSFTIEADVSPEDYVGSNPSSKSSPYRTPLWNLLHPLLKHEPPDLSFYAPLFQHLTGRNFLRIGRQVHSHMAIRGWEPNGFTAAKMVAMYASSGDLDAAGVLFGRIQNPSLILYNSMIRAYSKYGCHQKSVELYLRMHSSGFQGDNFTFPFVLRSCADLLNLLIGKCVHGLSLRIGLELDTYVGTSLIDMYVKCGEIGNARKLFDIMDVRDVSSWNALIAGYMRDGEIRVAEDLFARIPCSNIVSWTAMISGYTQNGLVEQALTLFDEMLKYDSDVKPNWVTIMSVLPACAHSAALERGRKIHDYAASIGMDSNPSVCTALIAMYAKCGSLVDARCCFDQLLPTHRNLVAWNTMVTAYASHGRGTEAVATFEEMIEAGVRPDTVTFTGLLSGCSHSGLVEMGLKYFNNMKPVFSVEPRVEHYGCIVDLLGRAGRFVEAKKMIDEMPMEAGASIWGALLAASKMHKNLDTADIAARKLFVLEPENSGNYILLSNMYAEAGMWGEVDDLRAAIQGRGIRKNPGCSWIEVNGKVHLFLGEDRSHTESKEIYLFLEALAERMKAAGYVPDTTVVLHDVSEEEKERNLTTHSEKLAVAFGLLNTNPGVVLRITKNLRICGDCHTAFKFISKIYERVMVVRDLNRFHQFEKGTCSCGDYW</sequence>
<dbReference type="NCBIfam" id="TIGR00756">
    <property type="entry name" value="PPR"/>
    <property type="match status" value="5"/>
</dbReference>
<evidence type="ECO:0000313" key="5">
    <source>
        <dbReference type="EMBL" id="CAI0375471.1"/>
    </source>
</evidence>
<evidence type="ECO:0000256" key="1">
    <source>
        <dbReference type="ARBA" id="ARBA00006643"/>
    </source>
</evidence>
<reference evidence="5" key="1">
    <citation type="submission" date="2022-08" db="EMBL/GenBank/DDBJ databases">
        <authorList>
            <person name="Gutierrez-Valencia J."/>
        </authorList>
    </citation>
    <scope>NUCLEOTIDE SEQUENCE</scope>
</reference>
<evidence type="ECO:0000259" key="4">
    <source>
        <dbReference type="Pfam" id="PF14432"/>
    </source>
</evidence>
<comment type="caution">
    <text evidence="5">The sequence shown here is derived from an EMBL/GenBank/DDBJ whole genome shotgun (WGS) entry which is preliminary data.</text>
</comment>
<dbReference type="FunFam" id="1.25.40.10:FF:002148">
    <property type="entry name" value="Pentatricopeptide repeat-containing protein At2g29760, chloroplastic"/>
    <property type="match status" value="1"/>
</dbReference>
<dbReference type="Pfam" id="PF20431">
    <property type="entry name" value="E_motif"/>
    <property type="match status" value="1"/>
</dbReference>
<dbReference type="SUPFAM" id="SSF48452">
    <property type="entry name" value="TPR-like"/>
    <property type="match status" value="1"/>
</dbReference>
<dbReference type="GO" id="GO:0008270">
    <property type="term" value="F:zinc ion binding"/>
    <property type="evidence" value="ECO:0007669"/>
    <property type="project" value="InterPro"/>
</dbReference>
<keyword evidence="6" id="KW-1185">Reference proteome</keyword>
<dbReference type="Pfam" id="PF14432">
    <property type="entry name" value="DYW_deaminase"/>
    <property type="match status" value="1"/>
</dbReference>
<dbReference type="PANTHER" id="PTHR47926">
    <property type="entry name" value="PENTATRICOPEPTIDE REPEAT-CONTAINING PROTEIN"/>
    <property type="match status" value="1"/>
</dbReference>
<dbReference type="Gene3D" id="1.25.40.10">
    <property type="entry name" value="Tetratricopeptide repeat domain"/>
    <property type="match status" value="3"/>
</dbReference>
<feature type="domain" description="DYW" evidence="4">
    <location>
        <begin position="589"/>
        <end position="681"/>
    </location>
</feature>
<dbReference type="EMBL" id="CAMGYJ010000002">
    <property type="protein sequence ID" value="CAI0375471.1"/>
    <property type="molecule type" value="Genomic_DNA"/>
</dbReference>
<comment type="similarity">
    <text evidence="1">Belongs to the PPR family. PCMP-H subfamily.</text>
</comment>
<feature type="repeat" description="PPR" evidence="3">
    <location>
        <begin position="374"/>
        <end position="408"/>
    </location>
</feature>
<accession>A0AAV0GR03</accession>
<dbReference type="InterPro" id="IPR011990">
    <property type="entry name" value="TPR-like_helical_dom_sf"/>
</dbReference>
<dbReference type="InterPro" id="IPR046960">
    <property type="entry name" value="PPR_At4g14850-like_plant"/>
</dbReference>
<dbReference type="Pfam" id="PF13041">
    <property type="entry name" value="PPR_2"/>
    <property type="match status" value="2"/>
</dbReference>
<dbReference type="GO" id="GO:0003723">
    <property type="term" value="F:RNA binding"/>
    <property type="evidence" value="ECO:0007669"/>
    <property type="project" value="InterPro"/>
</dbReference>
<dbReference type="InterPro" id="IPR002885">
    <property type="entry name" value="PPR_rpt"/>
</dbReference>
<dbReference type="Proteomes" id="UP001154282">
    <property type="component" value="Unassembled WGS sequence"/>
</dbReference>
<evidence type="ECO:0000256" key="2">
    <source>
        <dbReference type="ARBA" id="ARBA00022737"/>
    </source>
</evidence>
<gene>
    <name evidence="5" type="ORF">LITE_LOCUS602</name>
</gene>
<feature type="repeat" description="PPR" evidence="3">
    <location>
        <begin position="137"/>
        <end position="171"/>
    </location>
</feature>
<dbReference type="PANTHER" id="PTHR47926:SF540">
    <property type="entry name" value="PENTATRICOPEPTIDE REPEAT-CONTAINING PROTEIN"/>
    <property type="match status" value="1"/>
</dbReference>
<dbReference type="InterPro" id="IPR046848">
    <property type="entry name" value="E_motif"/>
</dbReference>
<name>A0AAV0GR03_9ROSI</name>
<feature type="repeat" description="PPR" evidence="3">
    <location>
        <begin position="269"/>
        <end position="303"/>
    </location>
</feature>
<evidence type="ECO:0000256" key="3">
    <source>
        <dbReference type="PROSITE-ProRule" id="PRU00708"/>
    </source>
</evidence>
<organism evidence="5 6">
    <name type="scientific">Linum tenue</name>
    <dbReference type="NCBI Taxonomy" id="586396"/>
    <lineage>
        <taxon>Eukaryota</taxon>
        <taxon>Viridiplantae</taxon>
        <taxon>Streptophyta</taxon>
        <taxon>Embryophyta</taxon>
        <taxon>Tracheophyta</taxon>
        <taxon>Spermatophyta</taxon>
        <taxon>Magnoliopsida</taxon>
        <taxon>eudicotyledons</taxon>
        <taxon>Gunneridae</taxon>
        <taxon>Pentapetalae</taxon>
        <taxon>rosids</taxon>
        <taxon>fabids</taxon>
        <taxon>Malpighiales</taxon>
        <taxon>Linaceae</taxon>
        <taxon>Linum</taxon>
    </lineage>
</organism>
<feature type="repeat" description="PPR" evidence="3">
    <location>
        <begin position="238"/>
        <end position="268"/>
    </location>
</feature>